<dbReference type="InterPro" id="IPR017946">
    <property type="entry name" value="PLC-like_Pdiesterase_TIM-brl"/>
</dbReference>
<dbReference type="GO" id="GO:0006629">
    <property type="term" value="P:lipid metabolic process"/>
    <property type="evidence" value="ECO:0007669"/>
    <property type="project" value="InterPro"/>
</dbReference>
<gene>
    <name evidence="4" type="ORF">CNMCM6805_002382</name>
</gene>
<dbReference type="AlphaFoldDB" id="A0A8H4HBC3"/>
<dbReference type="InterPro" id="IPR039559">
    <property type="entry name" value="AIM6_PI-PLC-like_dom"/>
</dbReference>
<comment type="similarity">
    <text evidence="1">Belongs to the AIM6 family.</text>
</comment>
<dbReference type="SUPFAM" id="SSF51695">
    <property type="entry name" value="PLC-like phosphodiesterases"/>
    <property type="match status" value="1"/>
</dbReference>
<dbReference type="Proteomes" id="UP000653565">
    <property type="component" value="Unassembled WGS sequence"/>
</dbReference>
<keyword evidence="3" id="KW-1133">Transmembrane helix</keyword>
<dbReference type="OrthoDB" id="4153866at2759"/>
<proteinExistence type="inferred from homology"/>
<keyword evidence="3" id="KW-0812">Transmembrane</keyword>
<evidence type="ECO:0000256" key="1">
    <source>
        <dbReference type="ARBA" id="ARBA00008858"/>
    </source>
</evidence>
<evidence type="ECO:0000313" key="4">
    <source>
        <dbReference type="EMBL" id="KAF4242758.1"/>
    </source>
</evidence>
<evidence type="ECO:0000256" key="2">
    <source>
        <dbReference type="ARBA" id="ARBA00014286"/>
    </source>
</evidence>
<reference evidence="4" key="1">
    <citation type="journal article" date="2020" name="bioRxiv">
        <title>Genomic and phenotypic heterogeneity of clinical isolates of the human pathogens Aspergillus fumigatus, Aspergillus lentulus and Aspergillus fumigatiaffinis.</title>
        <authorList>
            <person name="dos Santos R.A.C."/>
            <person name="Steenwyk J.L."/>
            <person name="Rivero-Menendez O."/>
            <person name="Mead M.E."/>
            <person name="Silva L.P."/>
            <person name="Bastos R.W."/>
            <person name="Alastruey-Izquierdo A."/>
            <person name="Goldman G.H."/>
            <person name="Rokas A."/>
        </authorList>
    </citation>
    <scope>NUCLEOTIDE SEQUENCE</scope>
    <source>
        <strain evidence="4">CNM-CM6805</strain>
    </source>
</reference>
<evidence type="ECO:0000313" key="5">
    <source>
        <dbReference type="Proteomes" id="UP000653565"/>
    </source>
</evidence>
<feature type="transmembrane region" description="Helical" evidence="3">
    <location>
        <begin position="73"/>
        <end position="99"/>
    </location>
</feature>
<evidence type="ECO:0000256" key="3">
    <source>
        <dbReference type="SAM" id="Phobius"/>
    </source>
</evidence>
<dbReference type="CDD" id="cd08577">
    <property type="entry name" value="PI-PLCc_GDPD_SF_unchar3"/>
    <property type="match status" value="1"/>
</dbReference>
<sequence length="408" mass="45088">MTGLHLFSRLSSRRSDSLSDATLTERRVSDLSNKSLHTYHEPNQDAPRRWVTSFKFRLDPTIVGKKKARRNRAFVVVALILALGGIAVLVWFSLVLTLIDRLTPTVPSNGLQRIVETWKGPADSVALLSPWPKDFSQGITPVQCHSHNDYWRSVPLYEAIAAGCTGVEADIWLEGGDLLVGHGKRSLSPDRTLKSLYIDPLTTILSNLNANSSTNSSVGVFDVDPSTSLTLLIDIKSDGNATWSGLLDQLAPLRSAGWLSHWNGTSKTLVRGPVTVVGTGNTVFDLVLAEEDRYVFFDAPLNEIAQSSTYTTENSYYASVSLSKAVGVVWPWGPTDNQKQTIQKMISAASERGLLSRFWSIPSWPVSLRMRLWQFLVDSGVGMLNVDDVVQATRWNWDWCIVAGLVLC</sequence>
<comment type="caution">
    <text evidence="4">The sequence shown here is derived from an EMBL/GenBank/DDBJ whole genome shotgun (WGS) entry which is preliminary data.</text>
</comment>
<keyword evidence="3" id="KW-0472">Membrane</keyword>
<name>A0A8H4HBC3_9EURO</name>
<reference evidence="4" key="2">
    <citation type="submission" date="2020-04" db="EMBL/GenBank/DDBJ databases">
        <authorList>
            <person name="Santos R.A.C."/>
            <person name="Steenwyk J.L."/>
            <person name="Rivero-Menendez O."/>
            <person name="Mead M.E."/>
            <person name="Silva L.P."/>
            <person name="Bastos R.W."/>
            <person name="Alastruey-Izquierdo A."/>
            <person name="Goldman G.H."/>
            <person name="Rokas A."/>
        </authorList>
    </citation>
    <scope>NUCLEOTIDE SEQUENCE</scope>
    <source>
        <strain evidence="4">CNM-CM6805</strain>
    </source>
</reference>
<dbReference type="InterPro" id="IPR051236">
    <property type="entry name" value="HAT_RTT109-like"/>
</dbReference>
<dbReference type="EMBL" id="JAAAPX010000015">
    <property type="protein sequence ID" value="KAF4242758.1"/>
    <property type="molecule type" value="Genomic_DNA"/>
</dbReference>
<protein>
    <recommendedName>
        <fullName evidence="2">Altered inheritance of mitochondria protein 6</fullName>
    </recommendedName>
</protein>
<dbReference type="PANTHER" id="PTHR31571:SF1">
    <property type="entry name" value="ALTERED INHERITANCE OF MITOCHONDRIA PROTEIN 6"/>
    <property type="match status" value="1"/>
</dbReference>
<dbReference type="PANTHER" id="PTHR31571">
    <property type="entry name" value="ALTERED INHERITANCE OF MITOCHONDRIA PROTEIN 6"/>
    <property type="match status" value="1"/>
</dbReference>
<accession>A0A8H4HBC3</accession>
<keyword evidence="5" id="KW-1185">Reference proteome</keyword>
<organism evidence="4 5">
    <name type="scientific">Aspergillus fumigatiaffinis</name>
    <dbReference type="NCBI Taxonomy" id="340414"/>
    <lineage>
        <taxon>Eukaryota</taxon>
        <taxon>Fungi</taxon>
        <taxon>Dikarya</taxon>
        <taxon>Ascomycota</taxon>
        <taxon>Pezizomycotina</taxon>
        <taxon>Eurotiomycetes</taxon>
        <taxon>Eurotiomycetidae</taxon>
        <taxon>Eurotiales</taxon>
        <taxon>Aspergillaceae</taxon>
        <taxon>Aspergillus</taxon>
        <taxon>Aspergillus subgen. Fumigati</taxon>
    </lineage>
</organism>
<dbReference type="GO" id="GO:0008081">
    <property type="term" value="F:phosphoric diester hydrolase activity"/>
    <property type="evidence" value="ECO:0007669"/>
    <property type="project" value="InterPro"/>
</dbReference>